<reference evidence="1 2" key="1">
    <citation type="journal article" date="2019" name="Genome Biol. Evol.">
        <title>Insights into the evolution of the New World diploid cottons (Gossypium, subgenus Houzingenia) based on genome sequencing.</title>
        <authorList>
            <person name="Grover C.E."/>
            <person name="Arick M.A. 2nd"/>
            <person name="Thrash A."/>
            <person name="Conover J.L."/>
            <person name="Sanders W.S."/>
            <person name="Peterson D.G."/>
            <person name="Frelichowski J.E."/>
            <person name="Scheffler J.A."/>
            <person name="Scheffler B.E."/>
            <person name="Wendel J.F."/>
        </authorList>
    </citation>
    <scope>NUCLEOTIDE SEQUENCE [LARGE SCALE GENOMIC DNA]</scope>
    <source>
        <strain evidence="1">0</strain>
        <tissue evidence="1">Leaf</tissue>
    </source>
</reference>
<dbReference type="EMBL" id="JABFAD010000002">
    <property type="protein sequence ID" value="MBA0793327.1"/>
    <property type="molecule type" value="Genomic_DNA"/>
</dbReference>
<accession>A0A7J9G6U6</accession>
<comment type="caution">
    <text evidence="1">The sequence shown here is derived from an EMBL/GenBank/DDBJ whole genome shotgun (WGS) entry which is preliminary data.</text>
</comment>
<sequence>MEDLRVSGLLNVDGCFWNKPLVEVKSQLLKRGIFVTQVCREGDGNKDIEHALLRYCKAQVVWTIAMVPTDKVLYNVYCFVQEWVVANVVYPEAESQSASEIEDGSAVEMIGGLSEAPRCQPTLSQLFKCNVNASIFVDEPTVRVGLVLRDSRGVLIKGLSTFEKVTFSPRLAEAFAIREALSWLKSNH</sequence>
<proteinExistence type="predicted"/>
<organism evidence="1 2">
    <name type="scientific">Gossypium harknessii</name>
    <dbReference type="NCBI Taxonomy" id="34285"/>
    <lineage>
        <taxon>Eukaryota</taxon>
        <taxon>Viridiplantae</taxon>
        <taxon>Streptophyta</taxon>
        <taxon>Embryophyta</taxon>
        <taxon>Tracheophyta</taxon>
        <taxon>Spermatophyta</taxon>
        <taxon>Magnoliopsida</taxon>
        <taxon>eudicotyledons</taxon>
        <taxon>Gunneridae</taxon>
        <taxon>Pentapetalae</taxon>
        <taxon>rosids</taxon>
        <taxon>malvids</taxon>
        <taxon>Malvales</taxon>
        <taxon>Malvaceae</taxon>
        <taxon>Malvoideae</taxon>
        <taxon>Gossypium</taxon>
    </lineage>
</organism>
<dbReference type="Proteomes" id="UP000593560">
    <property type="component" value="Unassembled WGS sequence"/>
</dbReference>
<name>A0A7J9G6U6_9ROSI</name>
<keyword evidence="2" id="KW-1185">Reference proteome</keyword>
<evidence type="ECO:0000313" key="1">
    <source>
        <dbReference type="EMBL" id="MBA0793327.1"/>
    </source>
</evidence>
<gene>
    <name evidence="1" type="ORF">Gohar_017743</name>
</gene>
<dbReference type="AlphaFoldDB" id="A0A7J9G6U6"/>
<evidence type="ECO:0008006" key="3">
    <source>
        <dbReference type="Google" id="ProtNLM"/>
    </source>
</evidence>
<evidence type="ECO:0000313" key="2">
    <source>
        <dbReference type="Proteomes" id="UP000593560"/>
    </source>
</evidence>
<protein>
    <recommendedName>
        <fullName evidence="3">RNase H type-1 domain-containing protein</fullName>
    </recommendedName>
</protein>
<dbReference type="OrthoDB" id="1906820at2759"/>